<dbReference type="PROSITE" id="PS50600">
    <property type="entry name" value="ULP_PROTEASE"/>
    <property type="match status" value="1"/>
</dbReference>
<dbReference type="InterPro" id="IPR051947">
    <property type="entry name" value="Sentrin-specific_protease"/>
</dbReference>
<evidence type="ECO:0000313" key="8">
    <source>
        <dbReference type="EMBL" id="GJN94160.1"/>
    </source>
</evidence>
<evidence type="ECO:0000259" key="7">
    <source>
        <dbReference type="PROSITE" id="PS50600"/>
    </source>
</evidence>
<feature type="compositionally biased region" description="Basic residues" evidence="6">
    <location>
        <begin position="660"/>
        <end position="670"/>
    </location>
</feature>
<evidence type="ECO:0000256" key="5">
    <source>
        <dbReference type="ARBA" id="ARBA00022801"/>
    </source>
</evidence>
<feature type="compositionally biased region" description="Acidic residues" evidence="6">
    <location>
        <begin position="270"/>
        <end position="282"/>
    </location>
</feature>
<dbReference type="Pfam" id="PF02902">
    <property type="entry name" value="Peptidase_C48"/>
    <property type="match status" value="1"/>
</dbReference>
<evidence type="ECO:0000256" key="6">
    <source>
        <dbReference type="SAM" id="MobiDB-lite"/>
    </source>
</evidence>
<feature type="compositionally biased region" description="Pro residues" evidence="6">
    <location>
        <begin position="592"/>
        <end position="606"/>
    </location>
</feature>
<feature type="compositionally biased region" description="Low complexity" evidence="6">
    <location>
        <begin position="931"/>
        <end position="947"/>
    </location>
</feature>
<feature type="compositionally biased region" description="Basic and acidic residues" evidence="6">
    <location>
        <begin position="373"/>
        <end position="394"/>
    </location>
</feature>
<feature type="compositionally biased region" description="Acidic residues" evidence="6">
    <location>
        <begin position="78"/>
        <end position="96"/>
    </location>
</feature>
<dbReference type="InterPro" id="IPR038765">
    <property type="entry name" value="Papain-like_cys_pep_sf"/>
</dbReference>
<feature type="compositionally biased region" description="Acidic residues" evidence="6">
    <location>
        <begin position="849"/>
        <end position="861"/>
    </location>
</feature>
<feature type="region of interest" description="Disordered" evidence="6">
    <location>
        <begin position="557"/>
        <end position="965"/>
    </location>
</feature>
<feature type="compositionally biased region" description="Polar residues" evidence="6">
    <location>
        <begin position="21"/>
        <end position="31"/>
    </location>
</feature>
<gene>
    <name evidence="8" type="ORF">Rhopal_007234-T1</name>
</gene>
<feature type="compositionally biased region" description="Low complexity" evidence="6">
    <location>
        <begin position="635"/>
        <end position="647"/>
    </location>
</feature>
<feature type="domain" description="Ubiquitin-like protease family profile" evidence="7">
    <location>
        <begin position="1"/>
        <end position="487"/>
    </location>
</feature>
<dbReference type="InterPro" id="IPR003653">
    <property type="entry name" value="Peptidase_C48_C"/>
</dbReference>
<dbReference type="Proteomes" id="UP001342314">
    <property type="component" value="Unassembled WGS sequence"/>
</dbReference>
<dbReference type="GO" id="GO:0070139">
    <property type="term" value="F:SUMO-specific endopeptidase activity"/>
    <property type="evidence" value="ECO:0007669"/>
    <property type="project" value="TreeGrafter"/>
</dbReference>
<protein>
    <recommendedName>
        <fullName evidence="7">Ubiquitin-like protease family profile domain-containing protein</fullName>
    </recommendedName>
</protein>
<dbReference type="EMBL" id="BQKY01000016">
    <property type="protein sequence ID" value="GJN94160.1"/>
    <property type="molecule type" value="Genomic_DNA"/>
</dbReference>
<evidence type="ECO:0000256" key="4">
    <source>
        <dbReference type="ARBA" id="ARBA00022786"/>
    </source>
</evidence>
<dbReference type="AlphaFoldDB" id="A0AAV5GNK5"/>
<name>A0AAV5GNK5_9BASI</name>
<organism evidence="8 9">
    <name type="scientific">Rhodotorula paludigena</name>
    <dbReference type="NCBI Taxonomy" id="86838"/>
    <lineage>
        <taxon>Eukaryota</taxon>
        <taxon>Fungi</taxon>
        <taxon>Dikarya</taxon>
        <taxon>Basidiomycota</taxon>
        <taxon>Pucciniomycotina</taxon>
        <taxon>Microbotryomycetes</taxon>
        <taxon>Sporidiobolales</taxon>
        <taxon>Sporidiobolaceae</taxon>
        <taxon>Rhodotorula</taxon>
    </lineage>
</organism>
<feature type="region of interest" description="Disordered" evidence="6">
    <location>
        <begin position="1"/>
        <end position="402"/>
    </location>
</feature>
<feature type="compositionally biased region" description="Polar residues" evidence="6">
    <location>
        <begin position="684"/>
        <end position="700"/>
    </location>
</feature>
<keyword evidence="3" id="KW-0645">Protease</keyword>
<keyword evidence="9" id="KW-1185">Reference proteome</keyword>
<feature type="compositionally biased region" description="Low complexity" evidence="6">
    <location>
        <begin position="567"/>
        <end position="591"/>
    </location>
</feature>
<dbReference type="GO" id="GO:0006508">
    <property type="term" value="P:proteolysis"/>
    <property type="evidence" value="ECO:0007669"/>
    <property type="project" value="UniProtKB-KW"/>
</dbReference>
<reference evidence="8 9" key="1">
    <citation type="submission" date="2021-12" db="EMBL/GenBank/DDBJ databases">
        <title>High titer production of polyol ester of fatty acids by Rhodotorula paludigena BS15 towards product separation-free biomass refinery.</title>
        <authorList>
            <person name="Mano J."/>
            <person name="Ono H."/>
            <person name="Tanaka T."/>
            <person name="Naito K."/>
            <person name="Sushida H."/>
            <person name="Ike M."/>
            <person name="Tokuyasu K."/>
            <person name="Kitaoka M."/>
        </authorList>
    </citation>
    <scope>NUCLEOTIDE SEQUENCE [LARGE SCALE GENOMIC DNA]</scope>
    <source>
        <strain evidence="8 9">BS15</strain>
    </source>
</reference>
<feature type="compositionally biased region" description="Low complexity" evidence="6">
    <location>
        <begin position="35"/>
        <end position="46"/>
    </location>
</feature>
<dbReference type="PANTHER" id="PTHR46896:SF3">
    <property type="entry name" value="FI06413P-RELATED"/>
    <property type="match status" value="1"/>
</dbReference>
<feature type="compositionally biased region" description="Low complexity" evidence="6">
    <location>
        <begin position="313"/>
        <end position="331"/>
    </location>
</feature>
<feature type="compositionally biased region" description="Low complexity" evidence="6">
    <location>
        <begin position="770"/>
        <end position="787"/>
    </location>
</feature>
<keyword evidence="2" id="KW-0597">Phosphoprotein</keyword>
<proteinExistence type="inferred from homology"/>
<feature type="compositionally biased region" description="Pro residues" evidence="6">
    <location>
        <begin position="160"/>
        <end position="171"/>
    </location>
</feature>
<dbReference type="GO" id="GO:0016926">
    <property type="term" value="P:protein desumoylation"/>
    <property type="evidence" value="ECO:0007669"/>
    <property type="project" value="TreeGrafter"/>
</dbReference>
<evidence type="ECO:0000313" key="9">
    <source>
        <dbReference type="Proteomes" id="UP001342314"/>
    </source>
</evidence>
<dbReference type="SUPFAM" id="SSF54001">
    <property type="entry name" value="Cysteine proteinases"/>
    <property type="match status" value="1"/>
</dbReference>
<keyword evidence="5" id="KW-0378">Hydrolase</keyword>
<keyword evidence="4" id="KW-0833">Ubl conjugation pathway</keyword>
<feature type="compositionally biased region" description="Basic and acidic residues" evidence="6">
    <location>
        <begin position="97"/>
        <end position="121"/>
    </location>
</feature>
<evidence type="ECO:0000256" key="3">
    <source>
        <dbReference type="ARBA" id="ARBA00022670"/>
    </source>
</evidence>
<evidence type="ECO:0000256" key="1">
    <source>
        <dbReference type="ARBA" id="ARBA00005234"/>
    </source>
</evidence>
<feature type="compositionally biased region" description="Acidic residues" evidence="6">
    <location>
        <begin position="707"/>
        <end position="716"/>
    </location>
</feature>
<dbReference type="Gene3D" id="1.10.418.20">
    <property type="match status" value="1"/>
</dbReference>
<dbReference type="GO" id="GO:0005634">
    <property type="term" value="C:nucleus"/>
    <property type="evidence" value="ECO:0007669"/>
    <property type="project" value="TreeGrafter"/>
</dbReference>
<dbReference type="GO" id="GO:0005737">
    <property type="term" value="C:cytoplasm"/>
    <property type="evidence" value="ECO:0007669"/>
    <property type="project" value="TreeGrafter"/>
</dbReference>
<sequence>MLRRQPTPEPPRKSGRKRVSTVDSEGTASTEHQTRSAPASRAPSESPELESRFFAGKTGRGASSRRGVRQAEAGRTEDGDDGNDGDDIDEADEADAREERRIQAKIQQDIEAKERREEQAAHLDPMQVEPDPDLDGMPMARSGATTPALLGDEDMLSPTASPPPADQPVPTPAQQDDLARMEQDDDDDVSFLQPRPNVVGGGPPLHQTGVHTRFPLDGGDNRDIILDDSDPSQATPQQHSASSVASGAPPVVTEQIEQIVRAKSKAADITLDDDDDVVEGEAEAAAQSVKQHAPAQPSEFAAPSSAAMQPGKSTSSEQSNMTTSTSSSSGSDARRVESDLVHTATKPVPPAGSQSAAVGFAPRDPDPTGEQQLQERRQRERAQEAEQRKLREQQEAMDVEPSAAGVNERMKNIDDCWILTFDSLGASHHAVGRRLAEYLVREAQAKLGRQDLTMDAWRQANILRVDVPQQPNTWDCGLYLLHYVEVFLSAPDHYLNLIAADAHHTKKRGRAPVTEEIKQLWRDDEAQSKRTVMREQVKSLMDEWRAYIEPIRAKEREAKEERRRQKLAAARASEATGAGESVEATPAAAPAPAAPPPAPSAAPPPQQQDVEDAGGDVDMFAVSGQHSLTPPLPPAADARATAAGDSGSTHTETPEPPNRARTRGGKGKGKAKAEPPTVVDLLSDDQSSTSGSPRKSQNEQVFPPPEAEGDEDELEESAPVQAPEPKPTRAMYGHSHVPPPDPQARFSFEHPNSTSQIEAPLQQRNKRPASDSSPPASRLPPSAAALAGDSSAFPADSPYLEGLRDYRSPPIEPGPSALGAPLLRQDAGEDDELGNLGSTQPQSPVRLDGDDEGKDELDDDAPLERPDPKRPKKRVKTRHSTAPTGAAAIDLERALGPQALPASVEAQESSEDEAPARAEGGKAASQELFGPSDAALPPSAQLPPARATRSSTKNVVETVLLSDGD</sequence>
<accession>A0AAV5GNK5</accession>
<dbReference type="PANTHER" id="PTHR46896">
    <property type="entry name" value="SENTRIN-SPECIFIC PROTEASE"/>
    <property type="match status" value="1"/>
</dbReference>
<feature type="compositionally biased region" description="Basic residues" evidence="6">
    <location>
        <begin position="870"/>
        <end position="879"/>
    </location>
</feature>
<feature type="compositionally biased region" description="Low complexity" evidence="6">
    <location>
        <begin position="240"/>
        <end position="252"/>
    </location>
</feature>
<comment type="caution">
    <text evidence="8">The sequence shown here is derived from an EMBL/GenBank/DDBJ whole genome shotgun (WGS) entry which is preliminary data.</text>
</comment>
<evidence type="ECO:0000256" key="2">
    <source>
        <dbReference type="ARBA" id="ARBA00022553"/>
    </source>
</evidence>
<comment type="similarity">
    <text evidence="1">Belongs to the peptidase C48 family.</text>
</comment>